<keyword evidence="2" id="KW-1185">Reference proteome</keyword>
<reference evidence="1 2" key="1">
    <citation type="submission" date="2023-03" db="EMBL/GenBank/DDBJ databases">
        <title>MT1 and MT2 Draft Genomes of Novel Species.</title>
        <authorList>
            <person name="Venkateswaran K."/>
        </authorList>
    </citation>
    <scope>NUCLEOTIDE SEQUENCE [LARGE SCALE GENOMIC DNA]</scope>
    <source>
        <strain evidence="1 2">IF8SW-P5</strain>
    </source>
</reference>
<dbReference type="Proteomes" id="UP001630303">
    <property type="component" value="Unassembled WGS sequence"/>
</dbReference>
<dbReference type="Pfam" id="PF09391">
    <property type="entry name" value="DUF2000"/>
    <property type="match status" value="1"/>
</dbReference>
<protein>
    <submittedName>
        <fullName evidence="1">DUF2000 domain-containing protein</fullName>
    </submittedName>
</protein>
<dbReference type="SUPFAM" id="SSF102462">
    <property type="entry name" value="Peptidyl-tRNA hydrolase II"/>
    <property type="match status" value="1"/>
</dbReference>
<name>A0ABW9GIN5_9MICO</name>
<dbReference type="InterPro" id="IPR018988">
    <property type="entry name" value="DUF2000"/>
</dbReference>
<sequence length="146" mass="15320">MTADTPTPAPVFDTKIVVVLGEGLAPWQELNVTAFLLSGIATSEPDLVGEPYVDADGVRYLAMLRQPVLVMTANAGLLGRARAKASARDDVALAIYTRDLFGTPHDTANRAAVAAVASEALDLVGIALRGPRNVVDRIVKGAVFHA</sequence>
<evidence type="ECO:0000313" key="2">
    <source>
        <dbReference type="Proteomes" id="UP001630303"/>
    </source>
</evidence>
<dbReference type="InterPro" id="IPR023476">
    <property type="entry name" value="Pep_tRNA_hydro_II_dom_sf"/>
</dbReference>
<accession>A0ABW9GIN5</accession>
<gene>
    <name evidence="1" type="ORF">P5G46_13990</name>
</gene>
<dbReference type="RefSeq" id="WP_239275963.1">
    <property type="nucleotide sequence ID" value="NZ_JAROCE010000005.1"/>
</dbReference>
<dbReference type="Gene3D" id="3.40.1490.10">
    <property type="entry name" value="Bit1"/>
    <property type="match status" value="1"/>
</dbReference>
<evidence type="ECO:0000313" key="1">
    <source>
        <dbReference type="EMBL" id="MFM2721626.1"/>
    </source>
</evidence>
<organism evidence="1 2">
    <name type="scientific">Microbacterium mcarthurae</name>
    <dbReference type="NCBI Taxonomy" id="3035918"/>
    <lineage>
        <taxon>Bacteria</taxon>
        <taxon>Bacillati</taxon>
        <taxon>Actinomycetota</taxon>
        <taxon>Actinomycetes</taxon>
        <taxon>Micrococcales</taxon>
        <taxon>Microbacteriaceae</taxon>
        <taxon>Microbacterium</taxon>
    </lineage>
</organism>
<proteinExistence type="predicted"/>
<comment type="caution">
    <text evidence="1">The sequence shown here is derived from an EMBL/GenBank/DDBJ whole genome shotgun (WGS) entry which is preliminary data.</text>
</comment>
<dbReference type="EMBL" id="JAROCE010000005">
    <property type="protein sequence ID" value="MFM2721626.1"/>
    <property type="molecule type" value="Genomic_DNA"/>
</dbReference>